<evidence type="ECO:0008006" key="5">
    <source>
        <dbReference type="Google" id="ProtNLM"/>
    </source>
</evidence>
<dbReference type="Pfam" id="PF01774">
    <property type="entry name" value="UreD"/>
    <property type="match status" value="1"/>
</dbReference>
<dbReference type="GO" id="GO:0016151">
    <property type="term" value="F:nickel cation binding"/>
    <property type="evidence" value="ECO:0007669"/>
    <property type="project" value="InterPro"/>
</dbReference>
<dbReference type="AlphaFoldDB" id="A0A5M9MNI3"/>
<proteinExistence type="inferred from homology"/>
<dbReference type="GeneID" id="54330143"/>
<dbReference type="PANTHER" id="PTHR33643:SF1">
    <property type="entry name" value="UREASE ACCESSORY PROTEIN D"/>
    <property type="match status" value="1"/>
</dbReference>
<evidence type="ECO:0000313" key="4">
    <source>
        <dbReference type="Proteomes" id="UP000324241"/>
    </source>
</evidence>
<comment type="caution">
    <text evidence="3">The sequence shown here is derived from an EMBL/GenBank/DDBJ whole genome shotgun (WGS) entry which is preliminary data.</text>
</comment>
<name>A0A5M9MNI3_9EURO</name>
<dbReference type="RefSeq" id="XP_033425380.1">
    <property type="nucleotide sequence ID" value="XM_033572065.1"/>
</dbReference>
<organism evidence="3 4">
    <name type="scientific">Aspergillus tanneri</name>
    <dbReference type="NCBI Taxonomy" id="1220188"/>
    <lineage>
        <taxon>Eukaryota</taxon>
        <taxon>Fungi</taxon>
        <taxon>Dikarya</taxon>
        <taxon>Ascomycota</taxon>
        <taxon>Pezizomycotina</taxon>
        <taxon>Eurotiomycetes</taxon>
        <taxon>Eurotiomycetidae</taxon>
        <taxon>Eurotiales</taxon>
        <taxon>Aspergillaceae</taxon>
        <taxon>Aspergillus</taxon>
        <taxon>Aspergillus subgen. Circumdati</taxon>
    </lineage>
</organism>
<dbReference type="EMBL" id="QUQM01000007">
    <property type="protein sequence ID" value="KAA8646019.1"/>
    <property type="molecule type" value="Genomic_DNA"/>
</dbReference>
<dbReference type="OrthoDB" id="5550464at2759"/>
<dbReference type="VEuPathDB" id="FungiDB:EYZ11_012178"/>
<dbReference type="InterPro" id="IPR002669">
    <property type="entry name" value="UreD"/>
</dbReference>
<protein>
    <recommendedName>
        <fullName evidence="5">Urease accessory protein UreD</fullName>
    </recommendedName>
</protein>
<accession>A0A5M9MNI3</accession>
<evidence type="ECO:0000256" key="1">
    <source>
        <dbReference type="ARBA" id="ARBA00007177"/>
    </source>
</evidence>
<keyword evidence="2" id="KW-0143">Chaperone</keyword>
<comment type="similarity">
    <text evidence="1">Belongs to the UreD family.</text>
</comment>
<dbReference type="Proteomes" id="UP000324241">
    <property type="component" value="Unassembled WGS sequence"/>
</dbReference>
<evidence type="ECO:0000256" key="2">
    <source>
        <dbReference type="ARBA" id="ARBA00023186"/>
    </source>
</evidence>
<evidence type="ECO:0000313" key="3">
    <source>
        <dbReference type="EMBL" id="KAA8646019.1"/>
    </source>
</evidence>
<reference evidence="3 4" key="1">
    <citation type="submission" date="2019-08" db="EMBL/GenBank/DDBJ databases">
        <title>The genome sequence of a newly discovered highly antifungal drug resistant Aspergillus species, Aspergillus tanneri NIH 1004.</title>
        <authorList>
            <person name="Mounaud S."/>
            <person name="Singh I."/>
            <person name="Joardar V."/>
            <person name="Pakala S."/>
            <person name="Pakala S."/>
            <person name="Venepally P."/>
            <person name="Chung J.K."/>
            <person name="Losada L."/>
            <person name="Nierman W.C."/>
        </authorList>
    </citation>
    <scope>NUCLEOTIDE SEQUENCE [LARGE SCALE GENOMIC DNA]</scope>
    <source>
        <strain evidence="3 4">NIH1004</strain>
    </source>
</reference>
<dbReference type="PANTHER" id="PTHR33643">
    <property type="entry name" value="UREASE ACCESSORY PROTEIN D"/>
    <property type="match status" value="1"/>
</dbReference>
<gene>
    <name evidence="3" type="ORF">ATNIH1004_007441</name>
</gene>
<sequence length="250" mass="27452">MVVMTPQGHIKVPGNALGYAISGRNQYTLVTQVEQEAALCYLPGPTVLLEGARYEQNNIITIADVTLPEHKRSSFCLLNWVTHSYVRQDETWNFRLWKVTNEVSCVDKLGNKTLLFRDAVVLDHGTGDVCSDINQKFPSCSSPAQGSMQPPGVVGILILYGPVFEHLASVFTDTCASQSLNLAQDTPSTHTARIQAHDCHVAFTTTRVQAGLVLVKFGAETLDVAKDWLATVLREEGTLLNNFGEEVSFN</sequence>